<name>A0ABM3JWN5_BACDO</name>
<dbReference type="InterPro" id="IPR033379">
    <property type="entry name" value="Acid_Pase_AS"/>
</dbReference>
<dbReference type="RefSeq" id="XP_049313645.1">
    <property type="nucleotide sequence ID" value="XM_049457688.1"/>
</dbReference>
<dbReference type="InterPro" id="IPR000560">
    <property type="entry name" value="His_Pase_clade-2"/>
</dbReference>
<feature type="transmembrane region" description="Helical" evidence="3">
    <location>
        <begin position="12"/>
        <end position="30"/>
    </location>
</feature>
<dbReference type="SUPFAM" id="SSF53254">
    <property type="entry name" value="Phosphoglycerate mutase-like"/>
    <property type="match status" value="2"/>
</dbReference>
<dbReference type="PANTHER" id="PTHR11567:SF205">
    <property type="entry name" value="GH28721P-RELATED"/>
    <property type="match status" value="1"/>
</dbReference>
<dbReference type="CDD" id="cd07061">
    <property type="entry name" value="HP_HAP_like"/>
    <property type="match status" value="2"/>
</dbReference>
<sequence>MFLQKITRKHVIILLSLCTVIAVILIYFYTTTGRRGEDDRWINDANCPTVSVNTSKSTLKLVHMVFRHGARTPVTTYPNDPYVNDTFHPTGWGHVTNKGKIELYHLGEWLHRRYGKFMEPHYSPEYVYAQSTASPRALMSMSTVLASFFPPRGTDMEWNTEYNWQPIPVFSEPLEQDSLLLVRTPCPRFFEAREEVFQLPKVKAELAEHEDLFQNLTKLTGVPIRNADDVNSLYNTLLAEQEFGYTLPSWTKDYFPEKLQFLAEQSFIYNAYTKEMQKIKGGPFLKKMFAEMLEKRNGKLSPGNRKLFIYAAHDWTVGNIMASLNLWKGQMLRFAVTLIFELHQNQHTGEYYIEIYLRNSEDGCAELLSVPNCGAQCPLDRLIDLNADVIPNETYEERCKAKNANFVEPPKRAVERDPNSKLYRIKVKSEMSRTHFSNKHRLAMAGAAVAVVLLLLCLLSSNVLSFVSEDKADADTLELLHVVFRHGPRTPADTYPNDPHINQTFSPFGWGHITNNGKRELFGIGTWLRKRYADFMSPYYTPDQAHAQATGVARTHMTLQTVLASLFPPKDTPMEWHPKYNWQPVPVFSQPLNEDSLLLVRTPCPRYFEALGEVLELPNVKAEIEPYLGMLSELSLLTGMNLTQPEDVQSLYLTLLAEQEFGLKLPDWTKSYFPQQMQFLTDQSYIYNVFTPEMQKIKAGPFLQKMFTEMQEKRDGKLKPQTRKIFIYTGHDTTVVNILSSLKIWKRQLPRYSVMTIFELHKNKITGEYYVEVYFRSHAKAPLEKLTVPGCDFQCPLDQLIELSGDVLPNEPYDVRCASKNEGFTEPPLKGP</sequence>
<dbReference type="PROSITE" id="PS00616">
    <property type="entry name" value="HIS_ACID_PHOSPHAT_1"/>
    <property type="match status" value="2"/>
</dbReference>
<keyword evidence="3" id="KW-1133">Transmembrane helix</keyword>
<dbReference type="InterPro" id="IPR029033">
    <property type="entry name" value="His_PPase_superfam"/>
</dbReference>
<evidence type="ECO:0000313" key="5">
    <source>
        <dbReference type="RefSeq" id="XP_049313645.1"/>
    </source>
</evidence>
<dbReference type="PROSITE" id="PS00778">
    <property type="entry name" value="HIS_ACID_PHOSPHAT_2"/>
    <property type="match status" value="1"/>
</dbReference>
<keyword evidence="3" id="KW-0812">Transmembrane</keyword>
<gene>
    <name evidence="5" type="primary">LOC105232627</name>
</gene>
<protein>
    <submittedName>
        <fullName evidence="5">Uncharacterized protein LOC105232627</fullName>
    </submittedName>
</protein>
<dbReference type="InterPro" id="IPR050645">
    <property type="entry name" value="Histidine_acid_phosphatase"/>
</dbReference>
<keyword evidence="3" id="KW-0472">Membrane</keyword>
<dbReference type="Proteomes" id="UP001652620">
    <property type="component" value="Chromosome 5"/>
</dbReference>
<proteinExistence type="inferred from homology"/>
<organism evidence="4 5">
    <name type="scientific">Bactrocera dorsalis</name>
    <name type="common">Oriental fruit fly</name>
    <name type="synonym">Dacus dorsalis</name>
    <dbReference type="NCBI Taxonomy" id="27457"/>
    <lineage>
        <taxon>Eukaryota</taxon>
        <taxon>Metazoa</taxon>
        <taxon>Ecdysozoa</taxon>
        <taxon>Arthropoda</taxon>
        <taxon>Hexapoda</taxon>
        <taxon>Insecta</taxon>
        <taxon>Pterygota</taxon>
        <taxon>Neoptera</taxon>
        <taxon>Endopterygota</taxon>
        <taxon>Diptera</taxon>
        <taxon>Brachycera</taxon>
        <taxon>Muscomorpha</taxon>
        <taxon>Tephritoidea</taxon>
        <taxon>Tephritidae</taxon>
        <taxon>Bactrocera</taxon>
        <taxon>Bactrocera</taxon>
    </lineage>
</organism>
<dbReference type="Pfam" id="PF00328">
    <property type="entry name" value="His_Phos_2"/>
    <property type="match status" value="2"/>
</dbReference>
<dbReference type="PANTHER" id="PTHR11567">
    <property type="entry name" value="ACID PHOSPHATASE-RELATED"/>
    <property type="match status" value="1"/>
</dbReference>
<comment type="similarity">
    <text evidence="2">Belongs to the histidine acid phosphatase family.</text>
</comment>
<comment type="catalytic activity">
    <reaction evidence="1">
        <text>a phosphate monoester + H2O = an alcohol + phosphate</text>
        <dbReference type="Rhea" id="RHEA:15017"/>
        <dbReference type="ChEBI" id="CHEBI:15377"/>
        <dbReference type="ChEBI" id="CHEBI:30879"/>
        <dbReference type="ChEBI" id="CHEBI:43474"/>
        <dbReference type="ChEBI" id="CHEBI:67140"/>
        <dbReference type="EC" id="3.1.3.2"/>
    </reaction>
</comment>
<evidence type="ECO:0000313" key="4">
    <source>
        <dbReference type="Proteomes" id="UP001652620"/>
    </source>
</evidence>
<keyword evidence="4" id="KW-1185">Reference proteome</keyword>
<evidence type="ECO:0000256" key="2">
    <source>
        <dbReference type="ARBA" id="ARBA00005375"/>
    </source>
</evidence>
<accession>A0ABM3JWN5</accession>
<dbReference type="Gene3D" id="3.40.50.1240">
    <property type="entry name" value="Phosphoglycerate mutase-like"/>
    <property type="match status" value="2"/>
</dbReference>
<evidence type="ECO:0000256" key="3">
    <source>
        <dbReference type="SAM" id="Phobius"/>
    </source>
</evidence>
<evidence type="ECO:0000256" key="1">
    <source>
        <dbReference type="ARBA" id="ARBA00000032"/>
    </source>
</evidence>
<reference evidence="5" key="1">
    <citation type="submission" date="2025-08" db="UniProtKB">
        <authorList>
            <consortium name="RefSeq"/>
        </authorList>
    </citation>
    <scope>IDENTIFICATION</scope>
    <source>
        <tissue evidence="5">Adult</tissue>
    </source>
</reference>
<dbReference type="GeneID" id="105232627"/>